<sequence>MSEQPSAWAIGWASFAGWMLILTGVFQGIAGIAGIAEDEIYVEGRQWVLQLDATTWGWVHLVVGILLVLVGAGILTGNLLARMVGVLIAGVSAITAFAYLPWYPVWGAVLIAIDVAIIWALTAHGRDVEMVG</sequence>
<evidence type="ECO:0000256" key="1">
    <source>
        <dbReference type="SAM" id="Phobius"/>
    </source>
</evidence>
<feature type="transmembrane region" description="Helical" evidence="1">
    <location>
        <begin position="80"/>
        <end position="99"/>
    </location>
</feature>
<dbReference type="KEGG" id="ima:PO878_20085"/>
<proteinExistence type="predicted"/>
<reference evidence="3" key="1">
    <citation type="submission" date="2023-01" db="EMBL/GenBank/DDBJ databases">
        <title>The diversity of Class Acidimicrobiia in South China Sea sediment environments and the proposal of Iamia marina sp. nov., a novel species of the genus Iamia.</title>
        <authorList>
            <person name="He Y."/>
            <person name="Tian X."/>
        </authorList>
    </citation>
    <scope>NUCLEOTIDE SEQUENCE</scope>
    <source>
        <strain evidence="3">DSM 19957</strain>
    </source>
</reference>
<feature type="transmembrane region" description="Helical" evidence="1">
    <location>
        <begin position="12"/>
        <end position="36"/>
    </location>
</feature>
<evidence type="ECO:0000313" key="3">
    <source>
        <dbReference type="EMBL" id="WCO66795.1"/>
    </source>
</evidence>
<dbReference type="Proteomes" id="UP001216390">
    <property type="component" value="Chromosome"/>
</dbReference>
<dbReference type="InterPro" id="IPR055568">
    <property type="entry name" value="DUF7144"/>
</dbReference>
<dbReference type="EMBL" id="CP116942">
    <property type="protein sequence ID" value="WCO66795.1"/>
    <property type="molecule type" value="Genomic_DNA"/>
</dbReference>
<evidence type="ECO:0000259" key="2">
    <source>
        <dbReference type="Pfam" id="PF23636"/>
    </source>
</evidence>
<keyword evidence="1" id="KW-0812">Transmembrane</keyword>
<organism evidence="3 4">
    <name type="scientific">Iamia majanohamensis</name>
    <dbReference type="NCBI Taxonomy" id="467976"/>
    <lineage>
        <taxon>Bacteria</taxon>
        <taxon>Bacillati</taxon>
        <taxon>Actinomycetota</taxon>
        <taxon>Acidimicrobiia</taxon>
        <taxon>Acidimicrobiales</taxon>
        <taxon>Iamiaceae</taxon>
        <taxon>Iamia</taxon>
    </lineage>
</organism>
<gene>
    <name evidence="3" type="ORF">PO878_20085</name>
</gene>
<keyword evidence="4" id="KW-1185">Reference proteome</keyword>
<protein>
    <recommendedName>
        <fullName evidence="2">DUF7144 domain-containing protein</fullName>
    </recommendedName>
</protein>
<dbReference type="RefSeq" id="WP_272736317.1">
    <property type="nucleotide sequence ID" value="NZ_CP116942.1"/>
</dbReference>
<evidence type="ECO:0000313" key="4">
    <source>
        <dbReference type="Proteomes" id="UP001216390"/>
    </source>
</evidence>
<feature type="domain" description="DUF7144" evidence="2">
    <location>
        <begin position="12"/>
        <end position="126"/>
    </location>
</feature>
<name>A0AAE9Y5G8_9ACTN</name>
<keyword evidence="1" id="KW-1133">Transmembrane helix</keyword>
<accession>A0AAE9Y5G8</accession>
<feature type="transmembrane region" description="Helical" evidence="1">
    <location>
        <begin position="56"/>
        <end position="75"/>
    </location>
</feature>
<dbReference type="AlphaFoldDB" id="A0AAE9Y5G8"/>
<keyword evidence="1" id="KW-0472">Membrane</keyword>
<dbReference type="Pfam" id="PF23636">
    <property type="entry name" value="DUF7144"/>
    <property type="match status" value="1"/>
</dbReference>